<dbReference type="EMBL" id="BONG01000036">
    <property type="protein sequence ID" value="GIF91801.1"/>
    <property type="molecule type" value="Genomic_DNA"/>
</dbReference>
<dbReference type="SUPFAM" id="SSF82171">
    <property type="entry name" value="DPP6 N-terminal domain-like"/>
    <property type="match status" value="1"/>
</dbReference>
<comment type="caution">
    <text evidence="2">The sequence shown here is derived from an EMBL/GenBank/DDBJ whole genome shotgun (WGS) entry which is preliminary data.</text>
</comment>
<feature type="chain" id="PRO_5035292791" description="WD40 repeat protein" evidence="1">
    <location>
        <begin position="27"/>
        <end position="315"/>
    </location>
</feature>
<name>A0A8J3K2I3_9ACTN</name>
<dbReference type="Proteomes" id="UP000619293">
    <property type="component" value="Unassembled WGS sequence"/>
</dbReference>
<evidence type="ECO:0000313" key="2">
    <source>
        <dbReference type="EMBL" id="GIF91801.1"/>
    </source>
</evidence>
<protein>
    <recommendedName>
        <fullName evidence="4">WD40 repeat protein</fullName>
    </recommendedName>
</protein>
<evidence type="ECO:0008006" key="4">
    <source>
        <dbReference type="Google" id="ProtNLM"/>
    </source>
</evidence>
<dbReference type="InterPro" id="IPR011042">
    <property type="entry name" value="6-blade_b-propeller_TolB-like"/>
</dbReference>
<dbReference type="AlphaFoldDB" id="A0A8J3K2I3"/>
<sequence length="315" mass="33440">MGGRLRHSRRKAIIGGLLSAAAVATALSGCVSQRPGVPTPSAAPSPSLSTIDETPQQLAGGWQVVAAGSRVLDRSRNAYVRMNMPPGAILDPTGRRHVTGGEQLDIVELVGDKVITEKRRITLGFGLGLDPWSPDGSRVVGTIDRKEPHAMGFAVTDVATGKTTEHWFSQGYNCSMCSFVFTRDGKEVALPIADRSQGEAAELVQSLQLFDAQTGRPTRELLVKAMPQSPFAWSPDGRQVVALTDQRKQEDVQLIDTTTGEAKPFPYLAVWATADALLAKFDDGVLTLRPDGTVVADASLSDSMSGPLVLGPPAA</sequence>
<feature type="signal peptide" evidence="1">
    <location>
        <begin position="1"/>
        <end position="26"/>
    </location>
</feature>
<proteinExistence type="predicted"/>
<dbReference type="Gene3D" id="2.120.10.30">
    <property type="entry name" value="TolB, C-terminal domain"/>
    <property type="match status" value="1"/>
</dbReference>
<accession>A0A8J3K2I3</accession>
<evidence type="ECO:0000313" key="3">
    <source>
        <dbReference type="Proteomes" id="UP000619293"/>
    </source>
</evidence>
<keyword evidence="1" id="KW-0732">Signal</keyword>
<gene>
    <name evidence="2" type="ORF">Cch02nite_52450</name>
</gene>
<reference evidence="2 3" key="1">
    <citation type="submission" date="2021-01" db="EMBL/GenBank/DDBJ databases">
        <title>Whole genome shotgun sequence of Catellatospora chokoriensis NBRC 107358.</title>
        <authorList>
            <person name="Komaki H."/>
            <person name="Tamura T."/>
        </authorList>
    </citation>
    <scope>NUCLEOTIDE SEQUENCE [LARGE SCALE GENOMIC DNA]</scope>
    <source>
        <strain evidence="2 3">NBRC 107358</strain>
    </source>
</reference>
<evidence type="ECO:0000256" key="1">
    <source>
        <dbReference type="SAM" id="SignalP"/>
    </source>
</evidence>
<organism evidence="2 3">
    <name type="scientific">Catellatospora chokoriensis</name>
    <dbReference type="NCBI Taxonomy" id="310353"/>
    <lineage>
        <taxon>Bacteria</taxon>
        <taxon>Bacillati</taxon>
        <taxon>Actinomycetota</taxon>
        <taxon>Actinomycetes</taxon>
        <taxon>Micromonosporales</taxon>
        <taxon>Micromonosporaceae</taxon>
        <taxon>Catellatospora</taxon>
    </lineage>
</organism>
<dbReference type="PROSITE" id="PS51257">
    <property type="entry name" value="PROKAR_LIPOPROTEIN"/>
    <property type="match status" value="1"/>
</dbReference>
<dbReference type="RefSeq" id="WP_191838043.1">
    <property type="nucleotide sequence ID" value="NZ_BAAALB010000003.1"/>
</dbReference>
<keyword evidence="3" id="KW-1185">Reference proteome</keyword>